<evidence type="ECO:0000256" key="1">
    <source>
        <dbReference type="SAM" id="MobiDB-lite"/>
    </source>
</evidence>
<dbReference type="AlphaFoldDB" id="A0A0P1AL57"/>
<feature type="region of interest" description="Disordered" evidence="1">
    <location>
        <begin position="1"/>
        <end position="25"/>
    </location>
</feature>
<sequence>MGIQSNEPKKIFVNSPLSTGSCRGEQPRSLGYLKKKLKLFISVSAGFTLETAHIVAHF</sequence>
<name>A0A0P1AL57_PLAHL</name>
<dbReference type="EMBL" id="CCYD01000610">
    <property type="protein sequence ID" value="CEG42037.1"/>
    <property type="molecule type" value="Genomic_DNA"/>
</dbReference>
<proteinExistence type="predicted"/>
<reference evidence="3" key="1">
    <citation type="submission" date="2014-09" db="EMBL/GenBank/DDBJ databases">
        <authorList>
            <person name="Sharma Rahul"/>
            <person name="Thines Marco"/>
        </authorList>
    </citation>
    <scope>NUCLEOTIDE SEQUENCE [LARGE SCALE GENOMIC DNA]</scope>
</reference>
<dbReference type="RefSeq" id="XP_024578406.1">
    <property type="nucleotide sequence ID" value="XM_024727873.1"/>
</dbReference>
<protein>
    <submittedName>
        <fullName evidence="2">Uncharacterized protein</fullName>
    </submittedName>
</protein>
<accession>A0A0P1AL57</accession>
<evidence type="ECO:0000313" key="3">
    <source>
        <dbReference type="Proteomes" id="UP000054928"/>
    </source>
</evidence>
<organism evidence="2 3">
    <name type="scientific">Plasmopara halstedii</name>
    <name type="common">Downy mildew of sunflower</name>
    <dbReference type="NCBI Taxonomy" id="4781"/>
    <lineage>
        <taxon>Eukaryota</taxon>
        <taxon>Sar</taxon>
        <taxon>Stramenopiles</taxon>
        <taxon>Oomycota</taxon>
        <taxon>Peronosporomycetes</taxon>
        <taxon>Peronosporales</taxon>
        <taxon>Peronosporaceae</taxon>
        <taxon>Plasmopara</taxon>
    </lineage>
</organism>
<keyword evidence="3" id="KW-1185">Reference proteome</keyword>
<dbReference type="GeneID" id="36407398"/>
<evidence type="ECO:0000313" key="2">
    <source>
        <dbReference type="EMBL" id="CEG42037.1"/>
    </source>
</evidence>
<dbReference type="Proteomes" id="UP000054928">
    <property type="component" value="Unassembled WGS sequence"/>
</dbReference>